<dbReference type="Gene3D" id="1.10.3290.10">
    <property type="entry name" value="Fido-like domain"/>
    <property type="match status" value="1"/>
</dbReference>
<keyword evidence="2" id="KW-0547">Nucleotide-binding</keyword>
<dbReference type="InterPro" id="IPR040198">
    <property type="entry name" value="Fido_containing"/>
</dbReference>
<sequence>MTFLDGFDPDIRKALMVQLRNLWTHSTTALEGNSLTLGETAFVIGEGLTIKGKPVKDHQEVIGHAKAIDLLYDLLRNHAVIGDQDIFLLHKAVQTNVVVDIFKPVGAWKKEPNGTNAIIDDRQVFINFASPEDVPYLMKDWIGLLNLRMTEHLSEMAALSAYVDLHVSFVRIHPFFDGNGRMARLLANLPVLNSGYPPIIIPNENRIEYIRFLSEYDFQVGPAKRGAPLLPEPGKLMAFKSFCANAWGATKLLVERGRREQEKRGEPK</sequence>
<dbReference type="SUPFAM" id="SSF140931">
    <property type="entry name" value="Fic-like"/>
    <property type="match status" value="1"/>
</dbReference>
<dbReference type="EMBL" id="VTOW01000007">
    <property type="protein sequence ID" value="NKE73495.1"/>
    <property type="molecule type" value="Genomic_DNA"/>
</dbReference>
<dbReference type="PANTHER" id="PTHR13504">
    <property type="entry name" value="FIDO DOMAIN-CONTAINING PROTEIN DDB_G0283145"/>
    <property type="match status" value="1"/>
</dbReference>
<dbReference type="Proteomes" id="UP000534783">
    <property type="component" value="Unassembled WGS sequence"/>
</dbReference>
<dbReference type="AlphaFoldDB" id="A0A7X6IDG9"/>
<organism evidence="5 6">
    <name type="scientific">Candidatus Manganitrophus noduliformans</name>
    <dbReference type="NCBI Taxonomy" id="2606439"/>
    <lineage>
        <taxon>Bacteria</taxon>
        <taxon>Pseudomonadati</taxon>
        <taxon>Nitrospirota</taxon>
        <taxon>Nitrospiria</taxon>
        <taxon>Candidatus Troglogloeales</taxon>
        <taxon>Candidatus Manganitrophaceae</taxon>
        <taxon>Candidatus Manganitrophus</taxon>
    </lineage>
</organism>
<dbReference type="InterPro" id="IPR003812">
    <property type="entry name" value="Fido"/>
</dbReference>
<keyword evidence="2" id="KW-0067">ATP-binding</keyword>
<evidence type="ECO:0000313" key="6">
    <source>
        <dbReference type="Proteomes" id="UP000534783"/>
    </source>
</evidence>
<evidence type="ECO:0000256" key="2">
    <source>
        <dbReference type="PIRSR" id="PIRSR640198-2"/>
    </source>
</evidence>
<feature type="site" description="Important for autoinhibition of adenylyltransferase activity" evidence="3">
    <location>
        <position position="31"/>
    </location>
</feature>
<proteinExistence type="predicted"/>
<evidence type="ECO:0000259" key="4">
    <source>
        <dbReference type="PROSITE" id="PS51459"/>
    </source>
</evidence>
<dbReference type="PROSITE" id="PS51459">
    <property type="entry name" value="FIDO"/>
    <property type="match status" value="1"/>
</dbReference>
<feature type="binding site" evidence="2">
    <location>
        <begin position="177"/>
        <end position="184"/>
    </location>
    <ligand>
        <name>ATP</name>
        <dbReference type="ChEBI" id="CHEBI:30616"/>
    </ligand>
</feature>
<dbReference type="PANTHER" id="PTHR13504:SF38">
    <property type="entry name" value="FIDO DOMAIN-CONTAINING PROTEIN"/>
    <property type="match status" value="1"/>
</dbReference>
<evidence type="ECO:0000313" key="5">
    <source>
        <dbReference type="EMBL" id="NKE73495.1"/>
    </source>
</evidence>
<reference evidence="5 6" key="1">
    <citation type="journal article" date="2020" name="Nature">
        <title>Bacterial chemolithoautotrophy via manganese oxidation.</title>
        <authorList>
            <person name="Yu H."/>
            <person name="Leadbetter J.R."/>
        </authorList>
    </citation>
    <scope>NUCLEOTIDE SEQUENCE [LARGE SCALE GENOMIC DNA]</scope>
    <source>
        <strain evidence="5 6">Mn-1</strain>
    </source>
</reference>
<comment type="caution">
    <text evidence="5">The sequence shown here is derived from an EMBL/GenBank/DDBJ whole genome shotgun (WGS) entry which is preliminary data.</text>
</comment>
<evidence type="ECO:0000256" key="1">
    <source>
        <dbReference type="PIRSR" id="PIRSR640198-1"/>
    </source>
</evidence>
<feature type="active site" evidence="1">
    <location>
        <position position="173"/>
    </location>
</feature>
<protein>
    <submittedName>
        <fullName evidence="5">Fic family protein</fullName>
    </submittedName>
</protein>
<dbReference type="InterPro" id="IPR036597">
    <property type="entry name" value="Fido-like_dom_sf"/>
</dbReference>
<evidence type="ECO:0000256" key="3">
    <source>
        <dbReference type="PIRSR" id="PIRSR640198-3"/>
    </source>
</evidence>
<dbReference type="RefSeq" id="WP_168063452.1">
    <property type="nucleotide sequence ID" value="NZ_VTOW01000007.1"/>
</dbReference>
<dbReference type="GO" id="GO:0005524">
    <property type="term" value="F:ATP binding"/>
    <property type="evidence" value="ECO:0007669"/>
    <property type="project" value="UniProtKB-KW"/>
</dbReference>
<accession>A0A7X6IDG9</accession>
<feature type="domain" description="Fido" evidence="4">
    <location>
        <begin position="81"/>
        <end position="232"/>
    </location>
</feature>
<dbReference type="Pfam" id="PF02661">
    <property type="entry name" value="Fic"/>
    <property type="match status" value="1"/>
</dbReference>
<name>A0A7X6IDG9_9BACT</name>
<keyword evidence="6" id="KW-1185">Reference proteome</keyword>
<gene>
    <name evidence="5" type="ORF">MNODULE_22295</name>
</gene>